<feature type="compositionally biased region" description="Basic and acidic residues" evidence="1">
    <location>
        <begin position="337"/>
        <end position="382"/>
    </location>
</feature>
<gene>
    <name evidence="2" type="ORF">SAMN04487884_109100</name>
</gene>
<protein>
    <submittedName>
        <fullName evidence="2">Uncharacterized protein</fullName>
    </submittedName>
</protein>
<organism evidence="2 3">
    <name type="scientific">Butyrivibrio fibrisolvens</name>
    <dbReference type="NCBI Taxonomy" id="831"/>
    <lineage>
        <taxon>Bacteria</taxon>
        <taxon>Bacillati</taxon>
        <taxon>Bacillota</taxon>
        <taxon>Clostridia</taxon>
        <taxon>Lachnospirales</taxon>
        <taxon>Lachnospiraceae</taxon>
        <taxon>Butyrivibrio</taxon>
    </lineage>
</organism>
<name>A0A1H9RD51_BUTFI</name>
<evidence type="ECO:0000313" key="2">
    <source>
        <dbReference type="EMBL" id="SER69853.1"/>
    </source>
</evidence>
<dbReference type="Proteomes" id="UP000182584">
    <property type="component" value="Unassembled WGS sequence"/>
</dbReference>
<dbReference type="OrthoDB" id="1655031at2"/>
<reference evidence="2 3" key="1">
    <citation type="submission" date="2016-10" db="EMBL/GenBank/DDBJ databases">
        <authorList>
            <person name="de Groot N.N."/>
        </authorList>
    </citation>
    <scope>NUCLEOTIDE SEQUENCE [LARGE SCALE GENOMIC DNA]</scope>
    <source>
        <strain evidence="2 3">AR40</strain>
    </source>
</reference>
<evidence type="ECO:0000313" key="3">
    <source>
        <dbReference type="Proteomes" id="UP000182584"/>
    </source>
</evidence>
<feature type="region of interest" description="Disordered" evidence="1">
    <location>
        <begin position="322"/>
        <end position="382"/>
    </location>
</feature>
<proteinExistence type="predicted"/>
<dbReference type="InterPro" id="IPR043743">
    <property type="entry name" value="DUF5688"/>
</dbReference>
<accession>A0A1H9RD51</accession>
<dbReference type="Pfam" id="PF18941">
    <property type="entry name" value="DUF5688"/>
    <property type="match status" value="1"/>
</dbReference>
<dbReference type="AlphaFoldDB" id="A0A1H9RD51"/>
<evidence type="ECO:0000256" key="1">
    <source>
        <dbReference type="SAM" id="MobiDB-lite"/>
    </source>
</evidence>
<sequence>MNYEEFKQEVADRIKEFLPEKYENADVSIQTVVKNNDQKLDGLMVKLEDSNIAPNIYLNQFYEQHEDGRPMDDILAAIADVRTQHEMSQDFDVSRLTDFDSVKDRITCRLINAEQNAEYLSDKPHTMVDDLAVTYHIAIGKEESGTMSAPITNRLMEGYGVDVEQLHQIALDNMDTLTPATFKSMTETMVDMMLPDMMRNGMTEEQAREAIAGMIPPTSDEMMYVLSNEDKLNGAAVLLNDKVMDDITEKLGQDYFILPSSVHEVLIVPKNDQMDLKTLESMVQDVNATQVAPEERLSDHVYAYDAKEHELFRADKAEERAAAKEAEASKEATVTKAEAKEEKKQERPSLKERLAQKKDIVAKNEANREPRQMHKDRGQALA</sequence>
<dbReference type="RefSeq" id="WP_074755673.1">
    <property type="nucleotide sequence ID" value="NZ_FOGJ01000009.1"/>
</dbReference>
<dbReference type="EMBL" id="FOGJ01000009">
    <property type="protein sequence ID" value="SER69853.1"/>
    <property type="molecule type" value="Genomic_DNA"/>
</dbReference>